<dbReference type="InterPro" id="IPR027417">
    <property type="entry name" value="P-loop_NTPase"/>
</dbReference>
<dbReference type="CDD" id="cd04859">
    <property type="entry name" value="Prim_Pol"/>
    <property type="match status" value="1"/>
</dbReference>
<reference evidence="2 3" key="2">
    <citation type="submission" date="2020-05" db="EMBL/GenBank/DDBJ databases">
        <title>Draft genome sequence of Desulfovibrio sp. strainFSS-1.</title>
        <authorList>
            <person name="Shimoshige H."/>
            <person name="Kobayashi H."/>
            <person name="Maekawa T."/>
        </authorList>
    </citation>
    <scope>NUCLEOTIDE SEQUENCE [LARGE SCALE GENOMIC DNA]</scope>
    <source>
        <strain evidence="2 3">SIID29052-01</strain>
    </source>
</reference>
<dbReference type="Pfam" id="PF09250">
    <property type="entry name" value="Prim-Pol"/>
    <property type="match status" value="1"/>
</dbReference>
<dbReference type="RefSeq" id="WP_173082219.1">
    <property type="nucleotide sequence ID" value="NZ_BLTE01000004.1"/>
</dbReference>
<dbReference type="SUPFAM" id="SSF56747">
    <property type="entry name" value="Prim-pol domain"/>
    <property type="match status" value="1"/>
</dbReference>
<feature type="domain" description="DNA primase/polymerase bifunctional N-terminal" evidence="1">
    <location>
        <begin position="27"/>
        <end position="182"/>
    </location>
</feature>
<name>A0A6V8LSL7_9BACT</name>
<proteinExistence type="predicted"/>
<evidence type="ECO:0000259" key="1">
    <source>
        <dbReference type="SMART" id="SM00943"/>
    </source>
</evidence>
<gene>
    <name evidence="2" type="ORF">NNJEOMEG_01139</name>
</gene>
<protein>
    <recommendedName>
        <fullName evidence="1">DNA primase/polymerase bifunctional N-terminal domain-containing protein</fullName>
    </recommendedName>
</protein>
<dbReference type="Gene3D" id="3.40.50.300">
    <property type="entry name" value="P-loop containing nucleotide triphosphate hydrolases"/>
    <property type="match status" value="1"/>
</dbReference>
<dbReference type="SMART" id="SM00943">
    <property type="entry name" value="Prim-Pol"/>
    <property type="match status" value="1"/>
</dbReference>
<dbReference type="InterPro" id="IPR015330">
    <property type="entry name" value="DNA_primase/pol_bifunc_N"/>
</dbReference>
<evidence type="ECO:0000313" key="2">
    <source>
        <dbReference type="EMBL" id="GFK93308.1"/>
    </source>
</evidence>
<dbReference type="AlphaFoldDB" id="A0A6V8LSL7"/>
<evidence type="ECO:0000313" key="3">
    <source>
        <dbReference type="Proteomes" id="UP000494245"/>
    </source>
</evidence>
<dbReference type="Proteomes" id="UP000494245">
    <property type="component" value="Unassembled WGS sequence"/>
</dbReference>
<keyword evidence="3" id="KW-1185">Reference proteome</keyword>
<sequence length="473" mass="49923">MLATIPSSTVLDSLTALKQSASKAEAAQWYAENGIPVFPCGTDKRPRIKGEFHAATADVERVKAWWKKWPDASIGCPTGEGLDAFVLDVDQPDGPAALAELESRYGKLPATLEQRTGGGGRQLFFRMPAEGDVRNSAGKLGEGLDIRGNGGYVILPPSSHPSGGGYQWLEGQRPVEQAPEWLLNLLDPNRNGGKGVFLPQPLSLGGVSVYGNRALADECAKVAATPEGSRNDTLNQSAYALGQLVGGGEVDRQKAADALLDAALQAGLPPDEALRTLQSGLAAGERSPRQARQSHRAEELVKAAAGAGAPSSLEKEGSFIATLDLSRFEAGSLLATTPAPLTWVLNQSLLSGTVGFVCGAPGVGKSTFLLQLAAAVATGHPFFGDNLLPSGKGKVLALFAEEDERILVRRVKSLSCAALEEHSWDRMPESAKEDLEHNLILVPAAGEDLRFIDASGGSPRATKTYWIFSPSSR</sequence>
<dbReference type="SUPFAM" id="SSF52540">
    <property type="entry name" value="P-loop containing nucleoside triphosphate hydrolases"/>
    <property type="match status" value="1"/>
</dbReference>
<reference evidence="2 3" key="1">
    <citation type="submission" date="2020-04" db="EMBL/GenBank/DDBJ databases">
        <authorList>
            <consortium name="Desulfovibrio sp. FSS-1 genome sequencing consortium"/>
            <person name="Shimoshige H."/>
            <person name="Kobayashi H."/>
            <person name="Maekawa T."/>
        </authorList>
    </citation>
    <scope>NUCLEOTIDE SEQUENCE [LARGE SCALE GENOMIC DNA]</scope>
    <source>
        <strain evidence="2 3">SIID29052-01</strain>
    </source>
</reference>
<organism evidence="2 3">
    <name type="scientific">Fundidesulfovibrio magnetotacticus</name>
    <dbReference type="NCBI Taxonomy" id="2730080"/>
    <lineage>
        <taxon>Bacteria</taxon>
        <taxon>Pseudomonadati</taxon>
        <taxon>Thermodesulfobacteriota</taxon>
        <taxon>Desulfovibrionia</taxon>
        <taxon>Desulfovibrionales</taxon>
        <taxon>Desulfovibrionaceae</taxon>
        <taxon>Fundidesulfovibrio</taxon>
    </lineage>
</organism>
<comment type="caution">
    <text evidence="2">The sequence shown here is derived from an EMBL/GenBank/DDBJ whole genome shotgun (WGS) entry which is preliminary data.</text>
</comment>
<dbReference type="Pfam" id="PF13481">
    <property type="entry name" value="AAA_25"/>
    <property type="match status" value="1"/>
</dbReference>
<accession>A0A6V8LSL7</accession>
<dbReference type="EMBL" id="BLTE01000004">
    <property type="protein sequence ID" value="GFK93308.1"/>
    <property type="molecule type" value="Genomic_DNA"/>
</dbReference>